<proteinExistence type="predicted"/>
<name>A0AB37ZA04_9PSED</name>
<dbReference type="Proteomes" id="UP000242418">
    <property type="component" value="Unassembled WGS sequence"/>
</dbReference>
<dbReference type="AlphaFoldDB" id="A0AB37ZA04"/>
<reference evidence="1 2" key="1">
    <citation type="submission" date="2016-10" db="EMBL/GenBank/DDBJ databases">
        <authorList>
            <person name="Varghese N."/>
            <person name="Submissions S."/>
        </authorList>
    </citation>
    <scope>NUCLEOTIDE SEQUENCE [LARGE SCALE GENOMIC DNA]</scope>
    <source>
        <strain evidence="1 2">DSM 17833</strain>
    </source>
</reference>
<sequence>MPEPIRSYQVLPFEFEYRHGLTPGNAKAEMSHVLQTTR</sequence>
<evidence type="ECO:0000313" key="2">
    <source>
        <dbReference type="Proteomes" id="UP000242418"/>
    </source>
</evidence>
<gene>
    <name evidence="1" type="ORF">SAMN05216370_3246</name>
</gene>
<dbReference type="EMBL" id="FMTL01000003">
    <property type="protein sequence ID" value="SCW75764.1"/>
    <property type="molecule type" value="Genomic_DNA"/>
</dbReference>
<comment type="caution">
    <text evidence="1">The sequence shown here is derived from an EMBL/GenBank/DDBJ whole genome shotgun (WGS) entry which is preliminary data.</text>
</comment>
<accession>A0AB37ZA04</accession>
<protein>
    <submittedName>
        <fullName evidence="1">Uncharacterized protein</fullName>
    </submittedName>
</protein>
<organism evidence="1 2">
    <name type="scientific">Pseudomonas peli</name>
    <dbReference type="NCBI Taxonomy" id="592361"/>
    <lineage>
        <taxon>Bacteria</taxon>
        <taxon>Pseudomonadati</taxon>
        <taxon>Pseudomonadota</taxon>
        <taxon>Gammaproteobacteria</taxon>
        <taxon>Pseudomonadales</taxon>
        <taxon>Pseudomonadaceae</taxon>
        <taxon>Pseudomonas</taxon>
    </lineage>
</organism>
<evidence type="ECO:0000313" key="1">
    <source>
        <dbReference type="EMBL" id="SCW75764.1"/>
    </source>
</evidence>
<keyword evidence="2" id="KW-1185">Reference proteome</keyword>